<reference evidence="1" key="1">
    <citation type="submission" date="2021-11" db="EMBL/GenBank/DDBJ databases">
        <title>Genome sequence.</title>
        <authorList>
            <person name="Sun Q."/>
        </authorList>
    </citation>
    <scope>NUCLEOTIDE SEQUENCE</scope>
    <source>
        <strain evidence="1">JC740</strain>
    </source>
</reference>
<gene>
    <name evidence="1" type="ORF">LOC71_23590</name>
</gene>
<dbReference type="Proteomes" id="UP001430306">
    <property type="component" value="Unassembled WGS sequence"/>
</dbReference>
<protein>
    <submittedName>
        <fullName evidence="1">Uncharacterized protein</fullName>
    </submittedName>
</protein>
<accession>A0ABS8NNY0</accession>
<sequence length="69" mass="7674">MYADVGQLSNAQSRLHRTISDRNEITKRYDNPVRGCIAQKCGLNEAAAKYYQRVNVASPNEPNGASTIF</sequence>
<keyword evidence="2" id="KW-1185">Reference proteome</keyword>
<proteinExistence type="predicted"/>
<evidence type="ECO:0000313" key="2">
    <source>
        <dbReference type="Proteomes" id="UP001430306"/>
    </source>
</evidence>
<organism evidence="1 2">
    <name type="scientific">Rhodopirellula halodulae</name>
    <dbReference type="NCBI Taxonomy" id="2894198"/>
    <lineage>
        <taxon>Bacteria</taxon>
        <taxon>Pseudomonadati</taxon>
        <taxon>Planctomycetota</taxon>
        <taxon>Planctomycetia</taxon>
        <taxon>Pirellulales</taxon>
        <taxon>Pirellulaceae</taxon>
        <taxon>Rhodopirellula</taxon>
    </lineage>
</organism>
<evidence type="ECO:0000313" key="1">
    <source>
        <dbReference type="EMBL" id="MCC9645273.1"/>
    </source>
</evidence>
<dbReference type="EMBL" id="JAJKFW010000064">
    <property type="protein sequence ID" value="MCC9645273.1"/>
    <property type="molecule type" value="Genomic_DNA"/>
</dbReference>
<comment type="caution">
    <text evidence="1">The sequence shown here is derived from an EMBL/GenBank/DDBJ whole genome shotgun (WGS) entry which is preliminary data.</text>
</comment>
<name>A0ABS8NNY0_9BACT</name>